<dbReference type="RefSeq" id="XP_018283054.1">
    <property type="nucleotide sequence ID" value="XM_018426134.1"/>
</dbReference>
<dbReference type="Proteomes" id="UP000053611">
    <property type="component" value="Unassembled WGS sequence"/>
</dbReference>
<evidence type="ECO:0000313" key="2">
    <source>
        <dbReference type="EMBL" id="KLT46563.1"/>
    </source>
</evidence>
<gene>
    <name evidence="2" type="ORF">CC85DRAFT_314781</name>
</gene>
<feature type="compositionally biased region" description="Basic and acidic residues" evidence="1">
    <location>
        <begin position="211"/>
        <end position="222"/>
    </location>
</feature>
<sequence>MPSWLQGVLNTCPLAAKFKGERLPIPPELRQLPYFEKRFKNKYAHLYKAHDERGLKCPMDVKTMEDMVSFCQHVLRSDDILASTKDVARVFLARVLNVYNAQHPVPGVMDEDVFDKEGNLKHEAAKPAQTQAATDEVVQEKQPAPALRPEQAEQLEVAAVRLSAEQDRRRMRRLERHIVKLEARLTLLEPDSDADSQSPVNTGAAKPSLDVPREKERDRFGKELVVGAGGLARAGSTATSGAHNRTPSSGVGGNGGLTRAGSGATANSHGNGTVKDKEARDKEQRDKPERDIMRDKDLREAKVLLREVPVLKKLGRGTPPPPLRTPPQLRTPPPVVR</sequence>
<dbReference type="GeneID" id="28986737"/>
<organism evidence="2 3">
    <name type="scientific">Cutaneotrichosporon oleaginosum</name>
    <dbReference type="NCBI Taxonomy" id="879819"/>
    <lineage>
        <taxon>Eukaryota</taxon>
        <taxon>Fungi</taxon>
        <taxon>Dikarya</taxon>
        <taxon>Basidiomycota</taxon>
        <taxon>Agaricomycotina</taxon>
        <taxon>Tremellomycetes</taxon>
        <taxon>Trichosporonales</taxon>
        <taxon>Trichosporonaceae</taxon>
        <taxon>Cutaneotrichosporon</taxon>
    </lineage>
</organism>
<keyword evidence="3" id="KW-1185">Reference proteome</keyword>
<feature type="compositionally biased region" description="Basic and acidic residues" evidence="1">
    <location>
        <begin position="274"/>
        <end position="305"/>
    </location>
</feature>
<feature type="compositionally biased region" description="Pro residues" evidence="1">
    <location>
        <begin position="318"/>
        <end position="337"/>
    </location>
</feature>
<dbReference type="EMBL" id="KQ087177">
    <property type="protein sequence ID" value="KLT46563.1"/>
    <property type="molecule type" value="Genomic_DNA"/>
</dbReference>
<evidence type="ECO:0000313" key="3">
    <source>
        <dbReference type="Proteomes" id="UP000053611"/>
    </source>
</evidence>
<name>A0A0J0XZV3_9TREE</name>
<reference evidence="2 3" key="1">
    <citation type="submission" date="2015-03" db="EMBL/GenBank/DDBJ databases">
        <title>Genomics and transcriptomics of the oil-accumulating basidiomycete yeast T. oleaginosus allow insights into substrate utilization and the diverse evolutionary trajectories of mating systems in fungi.</title>
        <authorList>
            <consortium name="DOE Joint Genome Institute"/>
            <person name="Kourist R."/>
            <person name="Kracht O."/>
            <person name="Bracharz F."/>
            <person name="Lipzen A."/>
            <person name="Nolan M."/>
            <person name="Ohm R."/>
            <person name="Grigoriev I."/>
            <person name="Sun S."/>
            <person name="Heitman J."/>
            <person name="Bruck T."/>
            <person name="Nowrousian M."/>
        </authorList>
    </citation>
    <scope>NUCLEOTIDE SEQUENCE [LARGE SCALE GENOMIC DNA]</scope>
    <source>
        <strain evidence="2 3">IBC0246</strain>
    </source>
</reference>
<accession>A0A0J0XZV3</accession>
<protein>
    <submittedName>
        <fullName evidence="2">Uncharacterized protein</fullName>
    </submittedName>
</protein>
<feature type="compositionally biased region" description="Polar residues" evidence="1">
    <location>
        <begin position="236"/>
        <end position="249"/>
    </location>
</feature>
<evidence type="ECO:0000256" key="1">
    <source>
        <dbReference type="SAM" id="MobiDB-lite"/>
    </source>
</evidence>
<proteinExistence type="predicted"/>
<dbReference type="AlphaFoldDB" id="A0A0J0XZV3"/>
<feature type="region of interest" description="Disordered" evidence="1">
    <location>
        <begin position="190"/>
        <end position="337"/>
    </location>
</feature>